<evidence type="ECO:0000313" key="2">
    <source>
        <dbReference type="EMBL" id="KAF2744397.1"/>
    </source>
</evidence>
<evidence type="ECO:0000313" key="3">
    <source>
        <dbReference type="Proteomes" id="UP000799440"/>
    </source>
</evidence>
<reference evidence="2" key="1">
    <citation type="journal article" date="2020" name="Stud. Mycol.">
        <title>101 Dothideomycetes genomes: a test case for predicting lifestyles and emergence of pathogens.</title>
        <authorList>
            <person name="Haridas S."/>
            <person name="Albert R."/>
            <person name="Binder M."/>
            <person name="Bloem J."/>
            <person name="Labutti K."/>
            <person name="Salamov A."/>
            <person name="Andreopoulos B."/>
            <person name="Baker S."/>
            <person name="Barry K."/>
            <person name="Bills G."/>
            <person name="Bluhm B."/>
            <person name="Cannon C."/>
            <person name="Castanera R."/>
            <person name="Culley D."/>
            <person name="Daum C."/>
            <person name="Ezra D."/>
            <person name="Gonzalez J."/>
            <person name="Henrissat B."/>
            <person name="Kuo A."/>
            <person name="Liang C."/>
            <person name="Lipzen A."/>
            <person name="Lutzoni F."/>
            <person name="Magnuson J."/>
            <person name="Mondo S."/>
            <person name="Nolan M."/>
            <person name="Ohm R."/>
            <person name="Pangilinan J."/>
            <person name="Park H.-J."/>
            <person name="Ramirez L."/>
            <person name="Alfaro M."/>
            <person name="Sun H."/>
            <person name="Tritt A."/>
            <person name="Yoshinaga Y."/>
            <person name="Zwiers L.-H."/>
            <person name="Turgeon B."/>
            <person name="Goodwin S."/>
            <person name="Spatafora J."/>
            <person name="Crous P."/>
            <person name="Grigoriev I."/>
        </authorList>
    </citation>
    <scope>NUCLEOTIDE SEQUENCE</scope>
    <source>
        <strain evidence="2">CBS 119925</strain>
    </source>
</reference>
<protein>
    <submittedName>
        <fullName evidence="2">Uncharacterized protein</fullName>
    </submittedName>
</protein>
<proteinExistence type="predicted"/>
<name>A0A6A6V5B8_9PLEO</name>
<feature type="compositionally biased region" description="Polar residues" evidence="1">
    <location>
        <begin position="166"/>
        <end position="186"/>
    </location>
</feature>
<organism evidence="2 3">
    <name type="scientific">Sporormia fimetaria CBS 119925</name>
    <dbReference type="NCBI Taxonomy" id="1340428"/>
    <lineage>
        <taxon>Eukaryota</taxon>
        <taxon>Fungi</taxon>
        <taxon>Dikarya</taxon>
        <taxon>Ascomycota</taxon>
        <taxon>Pezizomycotina</taxon>
        <taxon>Dothideomycetes</taxon>
        <taxon>Pleosporomycetidae</taxon>
        <taxon>Pleosporales</taxon>
        <taxon>Sporormiaceae</taxon>
        <taxon>Sporormia</taxon>
    </lineage>
</organism>
<evidence type="ECO:0000256" key="1">
    <source>
        <dbReference type="SAM" id="MobiDB-lite"/>
    </source>
</evidence>
<gene>
    <name evidence="2" type="ORF">M011DRAFT_470528</name>
</gene>
<dbReference type="AlphaFoldDB" id="A0A6A6V5B8"/>
<keyword evidence="3" id="KW-1185">Reference proteome</keyword>
<dbReference type="Proteomes" id="UP000799440">
    <property type="component" value="Unassembled WGS sequence"/>
</dbReference>
<feature type="region of interest" description="Disordered" evidence="1">
    <location>
        <begin position="166"/>
        <end position="193"/>
    </location>
</feature>
<dbReference type="EMBL" id="MU006589">
    <property type="protein sequence ID" value="KAF2744397.1"/>
    <property type="molecule type" value="Genomic_DNA"/>
</dbReference>
<accession>A0A6A6V5B8</accession>
<sequence length="193" mass="21946">MPRWTRRSRTTVKRPRVGGKTLCYEVFESNSERKSAFLRKEQTLKRPYGDEHRICNKRTLGHVVAWMNTKLEKNNSTNQANTLSHFTLRPRNPNRCGISSIPDTSCPRAHYVKVTGELFAMSKCVERQNLKSHADSISSNHKYNDTNSQQCLSIAPRAKAAAIANTSNQEPHQECAKTTTMGQATKTLKRNQK</sequence>